<comment type="caution">
    <text evidence="2">The sequence shown here is derived from an EMBL/GenBank/DDBJ whole genome shotgun (WGS) entry which is preliminary data.</text>
</comment>
<evidence type="ECO:0000313" key="3">
    <source>
        <dbReference type="Proteomes" id="UP001433268"/>
    </source>
</evidence>
<dbReference type="InterPro" id="IPR024079">
    <property type="entry name" value="MetalloPept_cat_dom_sf"/>
</dbReference>
<organism evidence="2 3">
    <name type="scientific">Apiospora hydei</name>
    <dbReference type="NCBI Taxonomy" id="1337664"/>
    <lineage>
        <taxon>Eukaryota</taxon>
        <taxon>Fungi</taxon>
        <taxon>Dikarya</taxon>
        <taxon>Ascomycota</taxon>
        <taxon>Pezizomycotina</taxon>
        <taxon>Sordariomycetes</taxon>
        <taxon>Xylariomycetidae</taxon>
        <taxon>Amphisphaeriales</taxon>
        <taxon>Apiosporaceae</taxon>
        <taxon>Apiospora</taxon>
    </lineage>
</organism>
<dbReference type="GeneID" id="92038848"/>
<dbReference type="SUPFAM" id="SSF55486">
    <property type="entry name" value="Metalloproteases ('zincins'), catalytic domain"/>
    <property type="match status" value="1"/>
</dbReference>
<dbReference type="EMBL" id="JAQQWN010000002">
    <property type="protein sequence ID" value="KAK8094788.1"/>
    <property type="molecule type" value="Genomic_DNA"/>
</dbReference>
<evidence type="ECO:0000256" key="1">
    <source>
        <dbReference type="SAM" id="MobiDB-lite"/>
    </source>
</evidence>
<evidence type="ECO:0000313" key="2">
    <source>
        <dbReference type="EMBL" id="KAK8094788.1"/>
    </source>
</evidence>
<proteinExistence type="predicted"/>
<feature type="region of interest" description="Disordered" evidence="1">
    <location>
        <begin position="156"/>
        <end position="190"/>
    </location>
</feature>
<dbReference type="RefSeq" id="XP_066675561.1">
    <property type="nucleotide sequence ID" value="XM_066805788.1"/>
</dbReference>
<name>A0ABR1XDV0_9PEZI</name>
<gene>
    <name evidence="2" type="ORF">PG997_001473</name>
</gene>
<reference evidence="2 3" key="1">
    <citation type="submission" date="2023-01" db="EMBL/GenBank/DDBJ databases">
        <title>Analysis of 21 Apiospora genomes using comparative genomics revels a genus with tremendous synthesis potential of carbohydrate active enzymes and secondary metabolites.</title>
        <authorList>
            <person name="Sorensen T."/>
        </authorList>
    </citation>
    <scope>NUCLEOTIDE SEQUENCE [LARGE SCALE GENOMIC DNA]</scope>
    <source>
        <strain evidence="2 3">CBS 114990</strain>
    </source>
</reference>
<dbReference type="Proteomes" id="UP001433268">
    <property type="component" value="Unassembled WGS sequence"/>
</dbReference>
<dbReference type="Gene3D" id="3.40.390.10">
    <property type="entry name" value="Collagenase (Catalytic Domain)"/>
    <property type="match status" value="1"/>
</dbReference>
<keyword evidence="3" id="KW-1185">Reference proteome</keyword>
<accession>A0ABR1XDV0</accession>
<protein>
    <submittedName>
        <fullName evidence="2">Uncharacterized protein</fullName>
    </submittedName>
</protein>
<sequence>MGIHFQFLSSRSDAAEDLRVRFSSTSTGSRSALGRDNDKVRNRDDTMVLDLAGLSADDEQATILRMFGRALGLRPEQRHPESGIQWDWDYLRENYAPETIEEEYQPVGVDRRRTEPYDRHSIMHAVVYEEETMNLQRDTRLNTELSQGDWNQLLEMYPAKAPSPEPRQRKKKSGWRRFQECIHGPRAGRA</sequence>